<sequence>MRKILWISAMLFFAPNLSMAEDEPSLLMEGGLASLIAFRDSFTIEYSDQVSDGCLPQPSRMKDKMELAIRQNGFSISTESFLPNKIKVTALGFSTNASSCAISLKAELEFWASVVVPFSQTVPKESNTLAPITYDFGSVILTGNKNGMQERVENQVKEFGDDLYLIISRAKDYISKKFPQIPQYHEQQKSSK</sequence>
<evidence type="ECO:0000256" key="1">
    <source>
        <dbReference type="SAM" id="SignalP"/>
    </source>
</evidence>
<reference evidence="2 3" key="1">
    <citation type="submission" date="2019-06" db="EMBL/GenBank/DDBJ databases">
        <title>A novel bacterium of genus Marinomonas, isolated from coastal sand.</title>
        <authorList>
            <person name="Huang H."/>
            <person name="Mo K."/>
            <person name="Hu Y."/>
        </authorList>
    </citation>
    <scope>NUCLEOTIDE SEQUENCE [LARGE SCALE GENOMIC DNA]</scope>
    <source>
        <strain evidence="2 3">HB171799</strain>
    </source>
</reference>
<proteinExistence type="predicted"/>
<dbReference type="EMBL" id="VFRR01000052">
    <property type="protein sequence ID" value="TPE46720.1"/>
    <property type="molecule type" value="Genomic_DNA"/>
</dbReference>
<protein>
    <recommendedName>
        <fullName evidence="4">DUF4468 domain-containing protein</fullName>
    </recommendedName>
</protein>
<organism evidence="2 3">
    <name type="scientific">Maribrevibacterium harenarium</name>
    <dbReference type="NCBI Taxonomy" id="2589817"/>
    <lineage>
        <taxon>Bacteria</taxon>
        <taxon>Pseudomonadati</taxon>
        <taxon>Pseudomonadota</taxon>
        <taxon>Gammaproteobacteria</taxon>
        <taxon>Oceanospirillales</taxon>
        <taxon>Oceanospirillaceae</taxon>
        <taxon>Maribrevibacterium</taxon>
    </lineage>
</organism>
<evidence type="ECO:0000313" key="3">
    <source>
        <dbReference type="Proteomes" id="UP000315901"/>
    </source>
</evidence>
<feature type="chain" id="PRO_5021290575" description="DUF4468 domain-containing protein" evidence="1">
    <location>
        <begin position="21"/>
        <end position="192"/>
    </location>
</feature>
<keyword evidence="3" id="KW-1185">Reference proteome</keyword>
<dbReference type="AlphaFoldDB" id="A0A501WEF1"/>
<dbReference type="RefSeq" id="WP_140591269.1">
    <property type="nucleotide sequence ID" value="NZ_VFRR01000052.1"/>
</dbReference>
<feature type="signal peptide" evidence="1">
    <location>
        <begin position="1"/>
        <end position="20"/>
    </location>
</feature>
<dbReference type="OrthoDB" id="7057493at2"/>
<gene>
    <name evidence="2" type="ORF">FJM67_15645</name>
</gene>
<comment type="caution">
    <text evidence="2">The sequence shown here is derived from an EMBL/GenBank/DDBJ whole genome shotgun (WGS) entry which is preliminary data.</text>
</comment>
<accession>A0A501WEF1</accession>
<dbReference type="Proteomes" id="UP000315901">
    <property type="component" value="Unassembled WGS sequence"/>
</dbReference>
<keyword evidence="1" id="KW-0732">Signal</keyword>
<evidence type="ECO:0000313" key="2">
    <source>
        <dbReference type="EMBL" id="TPE46720.1"/>
    </source>
</evidence>
<name>A0A501WEF1_9GAMM</name>
<evidence type="ECO:0008006" key="4">
    <source>
        <dbReference type="Google" id="ProtNLM"/>
    </source>
</evidence>